<organism evidence="1 2">
    <name type="scientific">Mucuna pruriens</name>
    <name type="common">Velvet bean</name>
    <name type="synonym">Dolichos pruriens</name>
    <dbReference type="NCBI Taxonomy" id="157652"/>
    <lineage>
        <taxon>Eukaryota</taxon>
        <taxon>Viridiplantae</taxon>
        <taxon>Streptophyta</taxon>
        <taxon>Embryophyta</taxon>
        <taxon>Tracheophyta</taxon>
        <taxon>Spermatophyta</taxon>
        <taxon>Magnoliopsida</taxon>
        <taxon>eudicotyledons</taxon>
        <taxon>Gunneridae</taxon>
        <taxon>Pentapetalae</taxon>
        <taxon>rosids</taxon>
        <taxon>fabids</taxon>
        <taxon>Fabales</taxon>
        <taxon>Fabaceae</taxon>
        <taxon>Papilionoideae</taxon>
        <taxon>50 kb inversion clade</taxon>
        <taxon>NPAAA clade</taxon>
        <taxon>indigoferoid/millettioid clade</taxon>
        <taxon>Phaseoleae</taxon>
        <taxon>Mucuna</taxon>
    </lineage>
</organism>
<feature type="non-terminal residue" evidence="1">
    <location>
        <position position="1"/>
    </location>
</feature>
<dbReference type="EMBL" id="QJKJ01000748">
    <property type="protein sequence ID" value="RDY10917.1"/>
    <property type="molecule type" value="Genomic_DNA"/>
</dbReference>
<accession>A0A371I792</accession>
<evidence type="ECO:0000313" key="2">
    <source>
        <dbReference type="Proteomes" id="UP000257109"/>
    </source>
</evidence>
<reference evidence="1" key="1">
    <citation type="submission" date="2018-05" db="EMBL/GenBank/DDBJ databases">
        <title>Draft genome of Mucuna pruriens seed.</title>
        <authorList>
            <person name="Nnadi N.E."/>
            <person name="Vos R."/>
            <person name="Hasami M.H."/>
            <person name="Devisetty U.K."/>
            <person name="Aguiy J.C."/>
        </authorList>
    </citation>
    <scope>NUCLEOTIDE SEQUENCE [LARGE SCALE GENOMIC DNA]</scope>
    <source>
        <strain evidence="1">JCA_2017</strain>
    </source>
</reference>
<keyword evidence="2" id="KW-1185">Reference proteome</keyword>
<sequence length="82" mass="9754">MGQLWMDPFLEYFKKDIIPDDPKVAKRLRREVSKYNLVGVHLYRRGFSFLLLRCLIIIETNLGRIPQGHNHIIFNLVEQKSN</sequence>
<proteinExistence type="predicted"/>
<evidence type="ECO:0000313" key="1">
    <source>
        <dbReference type="EMBL" id="RDY10917.1"/>
    </source>
</evidence>
<name>A0A371I792_MUCPR</name>
<gene>
    <name evidence="1" type="ORF">CR513_04489</name>
</gene>
<dbReference type="Proteomes" id="UP000257109">
    <property type="component" value="Unassembled WGS sequence"/>
</dbReference>
<comment type="caution">
    <text evidence="1">The sequence shown here is derived from an EMBL/GenBank/DDBJ whole genome shotgun (WGS) entry which is preliminary data.</text>
</comment>
<protein>
    <submittedName>
        <fullName evidence="1">Uncharacterized protein</fullName>
    </submittedName>
</protein>
<dbReference type="AlphaFoldDB" id="A0A371I792"/>
<dbReference type="OrthoDB" id="1430228at2759"/>